<proteinExistence type="predicted"/>
<accession>A0A9Q0D9U1</accession>
<feature type="region of interest" description="Disordered" evidence="1">
    <location>
        <begin position="1"/>
        <end position="26"/>
    </location>
</feature>
<evidence type="ECO:0000256" key="1">
    <source>
        <dbReference type="SAM" id="MobiDB-lite"/>
    </source>
</evidence>
<protein>
    <submittedName>
        <fullName evidence="2">Uncharacterized protein</fullName>
    </submittedName>
</protein>
<dbReference type="EMBL" id="JANIIK010000119">
    <property type="protein sequence ID" value="KAJ3584362.1"/>
    <property type="molecule type" value="Genomic_DNA"/>
</dbReference>
<dbReference type="AlphaFoldDB" id="A0A9Q0D9U1"/>
<keyword evidence="3" id="KW-1185">Reference proteome</keyword>
<evidence type="ECO:0000313" key="2">
    <source>
        <dbReference type="EMBL" id="KAJ3584362.1"/>
    </source>
</evidence>
<feature type="non-terminal residue" evidence="2">
    <location>
        <position position="93"/>
    </location>
</feature>
<sequence>VTLRHPVVRPAHHHHRSRPRGNTAGVGAVALTAERTRSGGKEREILSSWWLSLLNVPPLVVPLEHNYNDVFQILEPPVFEGSPPQFSADDPPD</sequence>
<comment type="caution">
    <text evidence="2">The sequence shown here is derived from an EMBL/GenBank/DDBJ whole genome shotgun (WGS) entry which is preliminary data.</text>
</comment>
<name>A0A9Q0D9U1_9TELE</name>
<organism evidence="2 3">
    <name type="scientific">Muraenolepis orangiensis</name>
    <name type="common">Patagonian moray cod</name>
    <dbReference type="NCBI Taxonomy" id="630683"/>
    <lineage>
        <taxon>Eukaryota</taxon>
        <taxon>Metazoa</taxon>
        <taxon>Chordata</taxon>
        <taxon>Craniata</taxon>
        <taxon>Vertebrata</taxon>
        <taxon>Euteleostomi</taxon>
        <taxon>Actinopterygii</taxon>
        <taxon>Neopterygii</taxon>
        <taxon>Teleostei</taxon>
        <taxon>Neoteleostei</taxon>
        <taxon>Acanthomorphata</taxon>
        <taxon>Zeiogadaria</taxon>
        <taxon>Gadariae</taxon>
        <taxon>Gadiformes</taxon>
        <taxon>Muraenolepidoidei</taxon>
        <taxon>Muraenolepididae</taxon>
        <taxon>Muraenolepis</taxon>
    </lineage>
</organism>
<dbReference type="Proteomes" id="UP001148018">
    <property type="component" value="Unassembled WGS sequence"/>
</dbReference>
<gene>
    <name evidence="2" type="ORF">NHX12_014857</name>
</gene>
<reference evidence="2" key="1">
    <citation type="submission" date="2022-07" db="EMBL/GenBank/DDBJ databases">
        <title>Chromosome-level genome of Muraenolepis orangiensis.</title>
        <authorList>
            <person name="Kim J."/>
        </authorList>
    </citation>
    <scope>NUCLEOTIDE SEQUENCE</scope>
    <source>
        <strain evidence="2">KU_S4_2022</strain>
        <tissue evidence="2">Muscle</tissue>
    </source>
</reference>
<feature type="non-terminal residue" evidence="2">
    <location>
        <position position="1"/>
    </location>
</feature>
<evidence type="ECO:0000313" key="3">
    <source>
        <dbReference type="Proteomes" id="UP001148018"/>
    </source>
</evidence>
<feature type="compositionally biased region" description="Basic residues" evidence="1">
    <location>
        <begin position="1"/>
        <end position="19"/>
    </location>
</feature>